<organism evidence="4 5">
    <name type="scientific">Sclerotinia borealis (strain F-4128)</name>
    <dbReference type="NCBI Taxonomy" id="1432307"/>
    <lineage>
        <taxon>Eukaryota</taxon>
        <taxon>Fungi</taxon>
        <taxon>Dikarya</taxon>
        <taxon>Ascomycota</taxon>
        <taxon>Pezizomycotina</taxon>
        <taxon>Leotiomycetes</taxon>
        <taxon>Helotiales</taxon>
        <taxon>Sclerotiniaceae</taxon>
        <taxon>Sclerotinia</taxon>
    </lineage>
</organism>
<comment type="caution">
    <text evidence="4">The sequence shown here is derived from an EMBL/GenBank/DDBJ whole genome shotgun (WGS) entry which is preliminary data.</text>
</comment>
<evidence type="ECO:0000313" key="4">
    <source>
        <dbReference type="EMBL" id="ESZ93461.1"/>
    </source>
</evidence>
<evidence type="ECO:0000256" key="1">
    <source>
        <dbReference type="PROSITE-ProRule" id="PRU00042"/>
    </source>
</evidence>
<reference evidence="4 5" key="1">
    <citation type="journal article" date="2014" name="Genome Announc.">
        <title>Draft genome sequence of Sclerotinia borealis, a psychrophilic plant pathogenic fungus.</title>
        <authorList>
            <person name="Mardanov A.V."/>
            <person name="Beletsky A.V."/>
            <person name="Kadnikov V.V."/>
            <person name="Ignatov A.N."/>
            <person name="Ravin N.V."/>
        </authorList>
    </citation>
    <scope>NUCLEOTIDE SEQUENCE [LARGE SCALE GENOMIC DNA]</scope>
    <source>
        <strain evidence="5">F-4157</strain>
    </source>
</reference>
<name>W9CC69_SCLBF</name>
<dbReference type="Gene3D" id="3.30.160.60">
    <property type="entry name" value="Classic Zinc Finger"/>
    <property type="match status" value="2"/>
</dbReference>
<gene>
    <name evidence="4" type="ORF">SBOR_6168</name>
</gene>
<evidence type="ECO:0000256" key="2">
    <source>
        <dbReference type="SAM" id="MobiDB-lite"/>
    </source>
</evidence>
<dbReference type="AlphaFoldDB" id="W9CC69"/>
<dbReference type="GO" id="GO:0008270">
    <property type="term" value="F:zinc ion binding"/>
    <property type="evidence" value="ECO:0007669"/>
    <property type="project" value="UniProtKB-KW"/>
</dbReference>
<keyword evidence="5" id="KW-1185">Reference proteome</keyword>
<feature type="compositionally biased region" description="Polar residues" evidence="2">
    <location>
        <begin position="10"/>
        <end position="26"/>
    </location>
</feature>
<sequence>MLVYHDSEDSYSISPPTSTLTKSASDPFNSSWDTSLQLQAGTPVRSSTHSTSYDETVKMENLSFQNQHGFPYRSGNTNDNAFCAMSTMTQEMFQESNMFFGVDDGKILNDANPTLTYNTSFQGYSPAAFGSFDSQCPSSDIPSLMDDLYSPTSTSESLGAMDFVDPTQTTLINTFADFQSSPIGPITPIKFGTPSSNFNTPRSYNNSHAAHSTPGYLTPPNYQCFGHDPISPIRYFGHDPITPIQQQQRRMCHDSPQSTSALQRIQAATPTKQTTRRKIKQESLPIKVESRASLLCPYDGCPGKFVRQEHLKRHKKTHDIKAKKYKCPFCEEKPKSFGRTDNLKAHFKLHTQKVKKGARTKYHPDALKAYEAMSKKSRKHDVFDIKDLPVRTRLSGY</sequence>
<evidence type="ECO:0000259" key="3">
    <source>
        <dbReference type="PROSITE" id="PS50157"/>
    </source>
</evidence>
<dbReference type="PROSITE" id="PS50157">
    <property type="entry name" value="ZINC_FINGER_C2H2_2"/>
    <property type="match status" value="2"/>
</dbReference>
<dbReference type="SUPFAM" id="SSF57667">
    <property type="entry name" value="beta-beta-alpha zinc fingers"/>
    <property type="match status" value="1"/>
</dbReference>
<feature type="region of interest" description="Disordered" evidence="2">
    <location>
        <begin position="1"/>
        <end position="26"/>
    </location>
</feature>
<feature type="domain" description="C2H2-type" evidence="3">
    <location>
        <begin position="325"/>
        <end position="355"/>
    </location>
</feature>
<dbReference type="OrthoDB" id="654211at2759"/>
<feature type="domain" description="C2H2-type" evidence="3">
    <location>
        <begin position="294"/>
        <end position="318"/>
    </location>
</feature>
<dbReference type="InterPro" id="IPR013087">
    <property type="entry name" value="Znf_C2H2_type"/>
</dbReference>
<protein>
    <recommendedName>
        <fullName evidence="3">C2H2-type domain-containing protein</fullName>
    </recommendedName>
</protein>
<dbReference type="EMBL" id="AYSA01000316">
    <property type="protein sequence ID" value="ESZ93461.1"/>
    <property type="molecule type" value="Genomic_DNA"/>
</dbReference>
<proteinExistence type="predicted"/>
<keyword evidence="1" id="KW-0862">Zinc</keyword>
<dbReference type="HOGENOM" id="CLU_045842_0_0_1"/>
<dbReference type="Proteomes" id="UP000019487">
    <property type="component" value="Unassembled WGS sequence"/>
</dbReference>
<dbReference type="InterPro" id="IPR036236">
    <property type="entry name" value="Znf_C2H2_sf"/>
</dbReference>
<dbReference type="PROSITE" id="PS00028">
    <property type="entry name" value="ZINC_FINGER_C2H2_1"/>
    <property type="match status" value="1"/>
</dbReference>
<accession>W9CC69</accession>
<dbReference type="Pfam" id="PF00096">
    <property type="entry name" value="zf-C2H2"/>
    <property type="match status" value="1"/>
</dbReference>
<keyword evidence="1" id="KW-0863">Zinc-finger</keyword>
<dbReference type="SMART" id="SM00355">
    <property type="entry name" value="ZnF_C2H2"/>
    <property type="match status" value="2"/>
</dbReference>
<evidence type="ECO:0000313" key="5">
    <source>
        <dbReference type="Proteomes" id="UP000019487"/>
    </source>
</evidence>
<keyword evidence="1" id="KW-0479">Metal-binding</keyword>
<dbReference type="STRING" id="1432307.W9CC69"/>